<reference evidence="2" key="1">
    <citation type="submission" date="2017-01" db="EMBL/GenBank/DDBJ databases">
        <authorList>
            <person name="Mah S.A."/>
            <person name="Swanson W.J."/>
            <person name="Moy G.W."/>
            <person name="Vacquier V.D."/>
        </authorList>
    </citation>
    <scope>NUCLEOTIDE SEQUENCE [LARGE SCALE GENOMIC DNA]</scope>
    <source>
        <strain evidence="2">124861</strain>
    </source>
</reference>
<dbReference type="OrthoDB" id="8602377at2"/>
<protein>
    <submittedName>
        <fullName evidence="1">Uncharacterized protein</fullName>
    </submittedName>
</protein>
<accession>A0A1X3DL16</accession>
<dbReference type="AlphaFoldDB" id="A0A1X3DL16"/>
<dbReference type="EMBL" id="MTAB01000002">
    <property type="protein sequence ID" value="OSI25076.1"/>
    <property type="molecule type" value="Genomic_DNA"/>
</dbReference>
<evidence type="ECO:0000313" key="2">
    <source>
        <dbReference type="Proteomes" id="UP000193303"/>
    </source>
</evidence>
<name>A0A1X3DL16_9NEIS</name>
<organism evidence="1 2">
    <name type="scientific">Neisseria dumasiana</name>
    <dbReference type="NCBI Taxonomy" id="1931275"/>
    <lineage>
        <taxon>Bacteria</taxon>
        <taxon>Pseudomonadati</taxon>
        <taxon>Pseudomonadota</taxon>
        <taxon>Betaproteobacteria</taxon>
        <taxon>Neisseriales</taxon>
        <taxon>Neisseriaceae</taxon>
        <taxon>Neisseria</taxon>
    </lineage>
</organism>
<dbReference type="RefSeq" id="WP_085357865.1">
    <property type="nucleotide sequence ID" value="NZ_MTAB01000002.1"/>
</dbReference>
<proteinExistence type="predicted"/>
<comment type="caution">
    <text evidence="1">The sequence shown here is derived from an EMBL/GenBank/DDBJ whole genome shotgun (WGS) entry which is preliminary data.</text>
</comment>
<dbReference type="Proteomes" id="UP000193303">
    <property type="component" value="Unassembled WGS sequence"/>
</dbReference>
<gene>
    <name evidence="1" type="ORF">BV912_01490</name>
</gene>
<evidence type="ECO:0000313" key="1">
    <source>
        <dbReference type="EMBL" id="OSI25076.1"/>
    </source>
</evidence>
<sequence length="112" mass="12792">MTLYRELVQRVVAAKHADLELGLGRAREQESFVLQVSRLLDKTSWEYTVRMDNGFNVTFNMELGLVDFEHQIRAVWQTVAAMYCVHRAGNALEVGSRLPEGYTCRIVFGDVP</sequence>